<evidence type="ECO:0000313" key="2">
    <source>
        <dbReference type="EMBL" id="KAK7529849.1"/>
    </source>
</evidence>
<evidence type="ECO:0000256" key="1">
    <source>
        <dbReference type="SAM" id="MobiDB-lite"/>
    </source>
</evidence>
<proteinExistence type="predicted"/>
<accession>A0ABR1L577</accession>
<sequence length="202" mass="21892">MYSPTQPPHHPSSGKPPQQRKSDPENAHQRGQTHNHLGSSGGGGGEHVALPLQAKRKANSRLSYSPRPHSPQSRLSVSPPPSWAGRQASERGGAATCLTDGLVGRLCVGWAARQARHGMYVFMYLRVCRWRAQSRPWVSIGTGLGWLAVSLRRPLLSSSGGGGGRRIGKRMQVVCVCVCAVLPRAHASLPLRLIRRCRCMDG</sequence>
<keyword evidence="3" id="KW-1185">Reference proteome</keyword>
<evidence type="ECO:0000313" key="3">
    <source>
        <dbReference type="Proteomes" id="UP001360953"/>
    </source>
</evidence>
<gene>
    <name evidence="2" type="ORF">J3D65DRAFT_160039</name>
</gene>
<feature type="region of interest" description="Disordered" evidence="1">
    <location>
        <begin position="1"/>
        <end position="88"/>
    </location>
</feature>
<dbReference type="EMBL" id="JBBPEH010000015">
    <property type="protein sequence ID" value="KAK7529849.1"/>
    <property type="molecule type" value="Genomic_DNA"/>
</dbReference>
<name>A0ABR1L577_9PEZI</name>
<dbReference type="Proteomes" id="UP001360953">
    <property type="component" value="Unassembled WGS sequence"/>
</dbReference>
<protein>
    <submittedName>
        <fullName evidence="2">Uncharacterized protein</fullName>
    </submittedName>
</protein>
<feature type="compositionally biased region" description="Pro residues" evidence="1">
    <location>
        <begin position="1"/>
        <end position="10"/>
    </location>
</feature>
<dbReference type="RefSeq" id="XP_066650215.1">
    <property type="nucleotide sequence ID" value="XM_066794156.1"/>
</dbReference>
<comment type="caution">
    <text evidence="2">The sequence shown here is derived from an EMBL/GenBank/DDBJ whole genome shotgun (WGS) entry which is preliminary data.</text>
</comment>
<reference evidence="2 3" key="1">
    <citation type="submission" date="2024-04" db="EMBL/GenBank/DDBJ databases">
        <title>Phyllosticta paracitricarpa is synonymous to the EU quarantine fungus P. citricarpa based on phylogenomic analyses.</title>
        <authorList>
            <consortium name="Lawrence Berkeley National Laboratory"/>
            <person name="Van ingen-buijs V.A."/>
            <person name="Van westerhoven A.C."/>
            <person name="Haridas S."/>
            <person name="Skiadas P."/>
            <person name="Martin F."/>
            <person name="Groenewald J.Z."/>
            <person name="Crous P.W."/>
            <person name="Seidl M.F."/>
        </authorList>
    </citation>
    <scope>NUCLEOTIDE SEQUENCE [LARGE SCALE GENOMIC DNA]</scope>
    <source>
        <strain evidence="2 3">CPC 17464</strain>
    </source>
</reference>
<organism evidence="2 3">
    <name type="scientific">Phyllosticta citribraziliensis</name>
    <dbReference type="NCBI Taxonomy" id="989973"/>
    <lineage>
        <taxon>Eukaryota</taxon>
        <taxon>Fungi</taxon>
        <taxon>Dikarya</taxon>
        <taxon>Ascomycota</taxon>
        <taxon>Pezizomycotina</taxon>
        <taxon>Dothideomycetes</taxon>
        <taxon>Dothideomycetes incertae sedis</taxon>
        <taxon>Botryosphaeriales</taxon>
        <taxon>Phyllostictaceae</taxon>
        <taxon>Phyllosticta</taxon>
    </lineage>
</organism>
<dbReference type="GeneID" id="92027062"/>